<dbReference type="RefSeq" id="WP_315653298.1">
    <property type="nucleotide sequence ID" value="NZ_JAVXZY010000016.1"/>
</dbReference>
<comment type="caution">
    <text evidence="1">The sequence shown here is derived from an EMBL/GenBank/DDBJ whole genome shotgun (WGS) entry which is preliminary data.</text>
</comment>
<organism evidence="1 2">
    <name type="scientific">Roseateles aquae</name>
    <dbReference type="NCBI Taxonomy" id="3077235"/>
    <lineage>
        <taxon>Bacteria</taxon>
        <taxon>Pseudomonadati</taxon>
        <taxon>Pseudomonadota</taxon>
        <taxon>Betaproteobacteria</taxon>
        <taxon>Burkholderiales</taxon>
        <taxon>Sphaerotilaceae</taxon>
        <taxon>Roseateles</taxon>
    </lineage>
</organism>
<keyword evidence="2" id="KW-1185">Reference proteome</keyword>
<dbReference type="PANTHER" id="PTHR38785">
    <property type="entry name" value="HOMOLOG OF VIRK"/>
    <property type="match status" value="1"/>
</dbReference>
<evidence type="ECO:0000313" key="2">
    <source>
        <dbReference type="Proteomes" id="UP001246372"/>
    </source>
</evidence>
<dbReference type="Proteomes" id="UP001246372">
    <property type="component" value="Unassembled WGS sequence"/>
</dbReference>
<dbReference type="PANTHER" id="PTHR38785:SF1">
    <property type="entry name" value="HOMOLOG OF VIRK"/>
    <property type="match status" value="1"/>
</dbReference>
<proteinExistence type="predicted"/>
<reference evidence="1" key="1">
    <citation type="submission" date="2023-09" db="EMBL/GenBank/DDBJ databases">
        <title>Paucibacter sp. APW11 Genome sequencing and assembly.</title>
        <authorList>
            <person name="Kim I."/>
        </authorList>
    </citation>
    <scope>NUCLEOTIDE SEQUENCE</scope>
    <source>
        <strain evidence="1">APW11</strain>
    </source>
</reference>
<dbReference type="Pfam" id="PF04393">
    <property type="entry name" value="DUF535"/>
    <property type="match status" value="1"/>
</dbReference>
<dbReference type="EMBL" id="JAVXZY010000016">
    <property type="protein sequence ID" value="MDT9002401.1"/>
    <property type="molecule type" value="Genomic_DNA"/>
</dbReference>
<accession>A0ABU3PK27</accession>
<name>A0ABU3PK27_9BURK</name>
<gene>
    <name evidence="1" type="ORF">RQP53_24180</name>
</gene>
<protein>
    <submittedName>
        <fullName evidence="1">DUF535 family protein</fullName>
    </submittedName>
</protein>
<sequence>MFALLRATLAQTPMAPKDRTKLVLGALLHPRQTQRWLVYLQTLPPLAETARLRPVLLTKIYRPYMASSLSCRQRVDALINNYQLIERLGLTPLICAAAREPQLLHEGLSKAEEPFQIDLTAVHDGHREGEQCLRVLLKGELLFNLTFVLQGEPGRMRLVIGRLQGVADGQARERVRQATRDFHACRPATLLLTAARQLAQVLGCSEVLLIGNRQRIALNLWRRWHITANYDQTWEELGAVAGGDGYFHIAPQAEQQIDFNAIASKKRSEAKKKAALLDGIYAGLQQRLGELRTARAPGASFTEA</sequence>
<evidence type="ECO:0000313" key="1">
    <source>
        <dbReference type="EMBL" id="MDT9002401.1"/>
    </source>
</evidence>
<dbReference type="InterPro" id="IPR007488">
    <property type="entry name" value="DUF535"/>
</dbReference>